<keyword evidence="1" id="KW-0479">Metal-binding</keyword>
<dbReference type="Pfam" id="PF13912">
    <property type="entry name" value="zf-C2H2_6"/>
    <property type="match status" value="2"/>
</dbReference>
<accession>A0ABR2CD99</accession>
<dbReference type="InterPro" id="IPR044653">
    <property type="entry name" value="AZF1/2/3-like"/>
</dbReference>
<keyword evidence="2" id="KW-0677">Repeat</keyword>
<keyword evidence="5" id="KW-0805">Transcription regulation</keyword>
<feature type="region of interest" description="Disordered" evidence="8">
    <location>
        <begin position="180"/>
        <end position="250"/>
    </location>
</feature>
<evidence type="ECO:0000256" key="4">
    <source>
        <dbReference type="ARBA" id="ARBA00022833"/>
    </source>
</evidence>
<keyword evidence="3 7" id="KW-0863">Zinc-finger</keyword>
<gene>
    <name evidence="10" type="ORF">V6N12_016325</name>
</gene>
<organism evidence="10 11">
    <name type="scientific">Hibiscus sabdariffa</name>
    <name type="common">roselle</name>
    <dbReference type="NCBI Taxonomy" id="183260"/>
    <lineage>
        <taxon>Eukaryota</taxon>
        <taxon>Viridiplantae</taxon>
        <taxon>Streptophyta</taxon>
        <taxon>Embryophyta</taxon>
        <taxon>Tracheophyta</taxon>
        <taxon>Spermatophyta</taxon>
        <taxon>Magnoliopsida</taxon>
        <taxon>eudicotyledons</taxon>
        <taxon>Gunneridae</taxon>
        <taxon>Pentapetalae</taxon>
        <taxon>rosids</taxon>
        <taxon>malvids</taxon>
        <taxon>Malvales</taxon>
        <taxon>Malvaceae</taxon>
        <taxon>Malvoideae</taxon>
        <taxon>Hibiscus</taxon>
    </lineage>
</organism>
<dbReference type="InterPro" id="IPR036236">
    <property type="entry name" value="Znf_C2H2_sf"/>
</dbReference>
<evidence type="ECO:0000313" key="11">
    <source>
        <dbReference type="Proteomes" id="UP001472677"/>
    </source>
</evidence>
<comment type="caution">
    <text evidence="10">The sequence shown here is derived from an EMBL/GenBank/DDBJ whole genome shotgun (WGS) entry which is preliminary data.</text>
</comment>
<dbReference type="PANTHER" id="PTHR45988:SF90">
    <property type="entry name" value="ZINC FINGER PROTEIN ZAT10-LIKE"/>
    <property type="match status" value="1"/>
</dbReference>
<keyword evidence="4" id="KW-0862">Zinc</keyword>
<keyword evidence="11" id="KW-1185">Reference proteome</keyword>
<evidence type="ECO:0000256" key="1">
    <source>
        <dbReference type="ARBA" id="ARBA00022723"/>
    </source>
</evidence>
<evidence type="ECO:0000256" key="6">
    <source>
        <dbReference type="ARBA" id="ARBA00023163"/>
    </source>
</evidence>
<dbReference type="InterPro" id="IPR013087">
    <property type="entry name" value="Znf_C2H2_type"/>
</dbReference>
<dbReference type="Gene3D" id="3.30.160.60">
    <property type="entry name" value="Classic Zinc Finger"/>
    <property type="match status" value="1"/>
</dbReference>
<dbReference type="PROSITE" id="PS50157">
    <property type="entry name" value="ZINC_FINGER_C2H2_2"/>
    <property type="match status" value="2"/>
</dbReference>
<evidence type="ECO:0000259" key="9">
    <source>
        <dbReference type="PROSITE" id="PS50157"/>
    </source>
</evidence>
<reference evidence="10 11" key="1">
    <citation type="journal article" date="2024" name="G3 (Bethesda)">
        <title>Genome assembly of Hibiscus sabdariffa L. provides insights into metabolisms of medicinal natural products.</title>
        <authorList>
            <person name="Kim T."/>
        </authorList>
    </citation>
    <scope>NUCLEOTIDE SEQUENCE [LARGE SCALE GENOMIC DNA]</scope>
    <source>
        <strain evidence="10">TK-2024</strain>
        <tissue evidence="10">Old leaves</tissue>
    </source>
</reference>
<feature type="domain" description="C2H2-type" evidence="9">
    <location>
        <begin position="153"/>
        <end position="180"/>
    </location>
</feature>
<sequence>MALETLNSPTSAPAPLLGHRDDIVDLHCVEAWTKSKRTKRPTTENPPTEEEYLALCLLMLAQGTTAAATTRNNPSTSTTAKSSLNLNHYKCKVCNKGFPTHQALGGHKSSHRKPIVVGADDYPTTTTALGAATATTTTNSPPPMVNHRGGKTHTCSICYKTFSSGQALGGHKRCHYDAGTGSSSNNNSGSDGVKSSTQSQRDFDLNLPAGPEEISIDDVHRNDEEVESPFAHGKARRRPRLSNVNVKDQI</sequence>
<dbReference type="SUPFAM" id="SSF57667">
    <property type="entry name" value="beta-beta-alpha zinc fingers"/>
    <property type="match status" value="1"/>
</dbReference>
<proteinExistence type="predicted"/>
<feature type="domain" description="C2H2-type" evidence="9">
    <location>
        <begin position="89"/>
        <end position="111"/>
    </location>
</feature>
<dbReference type="SMART" id="SM00355">
    <property type="entry name" value="ZnF_C2H2"/>
    <property type="match status" value="2"/>
</dbReference>
<evidence type="ECO:0000256" key="5">
    <source>
        <dbReference type="ARBA" id="ARBA00023015"/>
    </source>
</evidence>
<evidence type="ECO:0000256" key="8">
    <source>
        <dbReference type="SAM" id="MobiDB-lite"/>
    </source>
</evidence>
<feature type="compositionally biased region" description="Low complexity" evidence="8">
    <location>
        <begin position="181"/>
        <end position="196"/>
    </location>
</feature>
<dbReference type="PROSITE" id="PS00028">
    <property type="entry name" value="ZINC_FINGER_C2H2_1"/>
    <property type="match status" value="2"/>
</dbReference>
<dbReference type="Proteomes" id="UP001472677">
    <property type="component" value="Unassembled WGS sequence"/>
</dbReference>
<dbReference type="EMBL" id="JBBPBM010000055">
    <property type="protein sequence ID" value="KAK8517474.1"/>
    <property type="molecule type" value="Genomic_DNA"/>
</dbReference>
<dbReference type="PANTHER" id="PTHR45988">
    <property type="entry name" value="C2H2 TYPE ZINC FINGER TRANSCRIPTION FACTOR FAMILY-RELATED"/>
    <property type="match status" value="1"/>
</dbReference>
<evidence type="ECO:0000256" key="3">
    <source>
        <dbReference type="ARBA" id="ARBA00022771"/>
    </source>
</evidence>
<keyword evidence="6" id="KW-0804">Transcription</keyword>
<evidence type="ECO:0000256" key="2">
    <source>
        <dbReference type="ARBA" id="ARBA00022737"/>
    </source>
</evidence>
<evidence type="ECO:0000256" key="7">
    <source>
        <dbReference type="PROSITE-ProRule" id="PRU00042"/>
    </source>
</evidence>
<name>A0ABR2CD99_9ROSI</name>
<protein>
    <recommendedName>
        <fullName evidence="9">C2H2-type domain-containing protein</fullName>
    </recommendedName>
</protein>
<evidence type="ECO:0000313" key="10">
    <source>
        <dbReference type="EMBL" id="KAK8517474.1"/>
    </source>
</evidence>